<dbReference type="InterPro" id="IPR022263">
    <property type="entry name" value="KxYKxGKxW"/>
</dbReference>
<evidence type="ECO:0000313" key="6">
    <source>
        <dbReference type="EMBL" id="KRM61756.1"/>
    </source>
</evidence>
<proteinExistence type="predicted"/>
<evidence type="ECO:0008006" key="8">
    <source>
        <dbReference type="Google" id="ProtNLM"/>
    </source>
</evidence>
<dbReference type="OrthoDB" id="2324306at2"/>
<keyword evidence="1" id="KW-0732">Signal</keyword>
<dbReference type="Pfam" id="PF06458">
    <property type="entry name" value="MucBP"/>
    <property type="match status" value="8"/>
</dbReference>
<feature type="domain" description="Mub B2-like" evidence="5">
    <location>
        <begin position="890"/>
        <end position="989"/>
    </location>
</feature>
<dbReference type="Pfam" id="PF17966">
    <property type="entry name" value="Muc_B2"/>
    <property type="match status" value="1"/>
</dbReference>
<feature type="compositionally biased region" description="Polar residues" evidence="3">
    <location>
        <begin position="2597"/>
        <end position="2621"/>
    </location>
</feature>
<feature type="domain" description="MucBP" evidence="4">
    <location>
        <begin position="1512"/>
        <end position="1578"/>
    </location>
</feature>
<dbReference type="STRING" id="1423813.FC26_GL001323"/>
<feature type="domain" description="MucBP" evidence="4">
    <location>
        <begin position="2002"/>
        <end position="2069"/>
    </location>
</feature>
<feature type="domain" description="MucBP" evidence="4">
    <location>
        <begin position="329"/>
        <end position="392"/>
    </location>
</feature>
<feature type="domain" description="MucBP" evidence="4">
    <location>
        <begin position="613"/>
        <end position="677"/>
    </location>
</feature>
<keyword evidence="2" id="KW-0677">Repeat</keyword>
<gene>
    <name evidence="6" type="ORF">FC26_GL001323</name>
</gene>
<comment type="caution">
    <text evidence="6">The sequence shown here is derived from an EMBL/GenBank/DDBJ whole genome shotgun (WGS) entry which is preliminary data.</text>
</comment>
<organism evidence="6 7">
    <name type="scientific">Paucilactobacillus vaccinostercus DSM 20634</name>
    <dbReference type="NCBI Taxonomy" id="1423813"/>
    <lineage>
        <taxon>Bacteria</taxon>
        <taxon>Bacillati</taxon>
        <taxon>Bacillota</taxon>
        <taxon>Bacilli</taxon>
        <taxon>Lactobacillales</taxon>
        <taxon>Lactobacillaceae</taxon>
        <taxon>Paucilactobacillus</taxon>
    </lineage>
</organism>
<dbReference type="Pfam" id="PF19258">
    <property type="entry name" value="KxYKxGKxW_sig"/>
    <property type="match status" value="1"/>
</dbReference>
<dbReference type="NCBIfam" id="TIGR03715">
    <property type="entry name" value="KxYKxGKxW"/>
    <property type="match status" value="1"/>
</dbReference>
<dbReference type="Gene3D" id="2.60.40.4300">
    <property type="match status" value="1"/>
</dbReference>
<dbReference type="EMBL" id="AYYY01000021">
    <property type="protein sequence ID" value="KRM61756.1"/>
    <property type="molecule type" value="Genomic_DNA"/>
</dbReference>
<accession>A0A0R2AG23</accession>
<feature type="compositionally biased region" description="Low complexity" evidence="3">
    <location>
        <begin position="146"/>
        <end position="171"/>
    </location>
</feature>
<feature type="domain" description="MucBP" evidence="4">
    <location>
        <begin position="466"/>
        <end position="536"/>
    </location>
</feature>
<keyword evidence="7" id="KW-1185">Reference proteome</keyword>
<name>A0A0R2AG23_9LACO</name>
<reference evidence="6 7" key="1">
    <citation type="journal article" date="2015" name="Genome Announc.">
        <title>Expanding the biotechnology potential of lactobacilli through comparative genomics of 213 strains and associated genera.</title>
        <authorList>
            <person name="Sun Z."/>
            <person name="Harris H.M."/>
            <person name="McCann A."/>
            <person name="Guo C."/>
            <person name="Argimon S."/>
            <person name="Zhang W."/>
            <person name="Yang X."/>
            <person name="Jeffery I.B."/>
            <person name="Cooney J.C."/>
            <person name="Kagawa T.F."/>
            <person name="Liu W."/>
            <person name="Song Y."/>
            <person name="Salvetti E."/>
            <person name="Wrobel A."/>
            <person name="Rasinkangas P."/>
            <person name="Parkhill J."/>
            <person name="Rea M.C."/>
            <person name="O'Sullivan O."/>
            <person name="Ritari J."/>
            <person name="Douillard F.P."/>
            <person name="Paul Ross R."/>
            <person name="Yang R."/>
            <person name="Briner A.E."/>
            <person name="Felis G.E."/>
            <person name="de Vos W.M."/>
            <person name="Barrangou R."/>
            <person name="Klaenhammer T.R."/>
            <person name="Caufield P.W."/>
            <person name="Cui Y."/>
            <person name="Zhang H."/>
            <person name="O'Toole P.W."/>
        </authorList>
    </citation>
    <scope>NUCLEOTIDE SEQUENCE [LARGE SCALE GENOMIC DNA]</scope>
    <source>
        <strain evidence="6 7">DSM 20634</strain>
    </source>
</reference>
<dbReference type="Gene3D" id="3.10.20.320">
    <property type="entry name" value="Putative peptidoglycan bound protein (lpxtg motif)"/>
    <property type="match status" value="3"/>
</dbReference>
<feature type="domain" description="MucBP" evidence="4">
    <location>
        <begin position="541"/>
        <end position="606"/>
    </location>
</feature>
<evidence type="ECO:0000259" key="5">
    <source>
        <dbReference type="Pfam" id="PF17966"/>
    </source>
</evidence>
<feature type="domain" description="MucBP" evidence="4">
    <location>
        <begin position="1008"/>
        <end position="1053"/>
    </location>
</feature>
<feature type="region of interest" description="Disordered" evidence="3">
    <location>
        <begin position="146"/>
        <end position="174"/>
    </location>
</feature>
<dbReference type="InterPro" id="IPR041495">
    <property type="entry name" value="Mub_B2"/>
</dbReference>
<evidence type="ECO:0000313" key="7">
    <source>
        <dbReference type="Proteomes" id="UP000051733"/>
    </source>
</evidence>
<evidence type="ECO:0000259" key="4">
    <source>
        <dbReference type="Pfam" id="PF06458"/>
    </source>
</evidence>
<feature type="region of interest" description="Disordered" evidence="3">
    <location>
        <begin position="105"/>
        <end position="133"/>
    </location>
</feature>
<dbReference type="PATRIC" id="fig|1423813.3.peg.1347"/>
<feature type="domain" description="MucBP" evidence="4">
    <location>
        <begin position="2394"/>
        <end position="2449"/>
    </location>
</feature>
<dbReference type="Proteomes" id="UP000051733">
    <property type="component" value="Unassembled WGS sequence"/>
</dbReference>
<protein>
    <recommendedName>
        <fullName evidence="8">Gram-positive cocci surface proteins LPxTG domain-containing protein</fullName>
    </recommendedName>
</protein>
<evidence type="ECO:0000256" key="1">
    <source>
        <dbReference type="ARBA" id="ARBA00022729"/>
    </source>
</evidence>
<feature type="region of interest" description="Disordered" evidence="3">
    <location>
        <begin position="2597"/>
        <end position="2627"/>
    </location>
</feature>
<evidence type="ECO:0000256" key="2">
    <source>
        <dbReference type="ARBA" id="ARBA00022737"/>
    </source>
</evidence>
<sequence>MGDFDKKNRQLVYDQTTRRVHFKLYKAGKVWLAAGLATFTFGVTQMVGTTTLHAATVSETQTTVDNGLQQSSVTLSESAATASSAADSAADSSASTVVSTDSASAADESLNESSAASVASQSESNASSATNGSTADVAASAVASGDVSSSASGQNTDSSASNVTASNSTSAYGSPQTKSLVKAAVAATTPATSSATDPLPAGFSVGEPTYPDGVFHYDEDSDWYTFAQIGIDSGTTITFAIDRATQSNIQVGTVSVTDGVASISAVQDLAAGKSTYGGAMIFNEDQAIDVVVPSLNNINYIFDVYAYRTGNTHGWGSYAFLKPILQTQTTEYVDQDGNQIADPVVMTGLSGQSYTTSPSTQIMGYNPTASDNSTGFMSPFTTNGQTFVEVLYNNDGSKKATLTYTVDDYETGTMDYDFELATSPTTEHKGTLKYGEFIQVGTYNVTNPYLPQTTTITYTYDASDVNVTVKYVDENGNAIAADGIATGKFKQAITIEQPNITGYTYDQNYTVSDTDNASQYTVTDYTGENVVTLHYTTDDENVVILHMDSDGNLLNDATIGTGKYNQIFTADATNDKSFDIPGYRLDPTSNLAVKIGAGPNLINLKYDKLYTATINYVDQNGQQIDSSLLNNAATTLSGIVGENLIITSPKITGYTAYADNPSSYTVIANETTITLRYVKTTMTVSVNVTPTADGTKVTATVVDGDGNSVNAGQPIDPNDPTGPKWPSNLTTDEITNPVLASRNANDLDTVVIETVYPYTLSADGTTLTKGQSSIHEVYFVRTATVDFSDIKAPKITFGDWTPAVGLDMQNLIASYGADVIGSDLIPAINYEMAYAPKIKSGQTVLAYDGSGAQIQMKSMTFQGQSFTGIPAVEVSADSDDLTYYVVSFNSDQLSKQFTRTIHFQTADGTQLKPDTQQTASYTVKTSLDVSAPTNPKLISTVVWTDNNDTFAAVTAPDIQGYTATNGVQSQKINQTDKVDSEATIVYTANSVTADVTIPSNIGNQTVTGVVGTVGETIAVPVPVIEGYTANKTTVPATVNPDGTITTTETVTYTGNSVDYEIIPVDNAGNPLYGTSPIVETGLVGTKITVPNIPGYTPVATNQLVPADGSSVEVTYIPINNYGMVGENDNAEVATPVNLKEKVQQPAGVNANGQTVTITPVDLNGDPLYGQTPITIPGVAGYEVTVPEIPGYTPVTNTTVTTNGINQVVYVPNANYGTVGENESTDDGAIVSDPSHVYRKGQQPEGAFIDMNAGHMLPDDTAEVSNTHVYKKVQQPDGVNANDQTVTITPVDLSGNPLYGQAPITIPGVAGYEVTVPNIPGYTPVTDTTVPTNGVNKVVYIPKTDNGTVGENNATDNGAIVSDPSHVYQKAQQPGGVNTDGQTVTITPVDLDGNPLYGQTPITIPGVAGYEVTVPEIPGYTPATGTIVPTNGVNKVVYVPNTDYGTVGKNETTNDGTIVNDPSHVYQKVQQPEGTFIDMNAGHVLPDDTAEVSNTHVYKKVQQPDGVNANGQTVTITPVDLSGNPLYGQTPITIPGVAGYEVTVPEIPGYTAVTDTTVPTNGINKVVYVPNANNGTVGENNAPDDGAIVSDPSHVYQKVQQPDGVNANGQMVTITPVDLSGNPLYGQTPITIPGVAGYEVTVPEIPGYTPVTGTTVPTNGENKVVYVPKTDNGTVGENDTPDDGTIVSDPNHVYQKVQQPAGTNANGQTVTITPVDLSGNPLYGQTPITIPGVAGYEVTVPEIPGYTPVTSTTVPTNGVNKVVYVPNVNNGTVGENNAPDDGAIVSDPSHVYQKVQQPAGTNANGQTVTITPVDLSGNPLYGQTPITIPGVAGYEVTVPEIPGYTPVTSTTVPTNGENKVVYVPKTDSGTVGENDTPDDGAIVSDPSHVYQKAQQPAGVNADGQTVTITPVDLSGNPLYGQTPITILGVAGYEVTVPEIPGYTAVTDTTVPTNGENKVVYVPKTDYGTVGENDTPDDGAIVSDPSHVYQKVQQPDGVNANGQTVTITPVDLSGNLLYGQTPITIPGVAGYEVTVPEIPGYTAVTDTTVPTNGVNKVVYVPNANNGTVGENNTADDGAIVSDPSHVYQKVQQPDGVNANGQTVTITPVDLSGNPLYDQTPITIPGVAGYEVIVPEIPGYTAVTDTTVPTNGVNKVVYVPNTNNGTVGENETNDDGAIVSDPSHVYQKAQQPGGVNTDGQTVTITPVDLSGNPLYGQTPITIPGVAGYEVTVPEISGYTPVTGTTVPTNGINKVVYVPNVNNGTVGENNTADDGAIVSDPNHVYQKVQQPAGVNADGQTVTLTPVDLSGNPLYGQTPITIPGVEGYEVTVPEIPGYTPVTGTTVPTNGINKVVYVPNVNNGTVGENETNGDGAIVSDPNHVYQKAQQPAGVNTEGQTVTIAPVDLSGNPLYGQTPITIPGVAGYEVTVPEIPGYTAVTATTVPTNGENKVVYVPVNGGSVDQNGTPETSEPVTDPDHVYEKDQVPDTDVPFVDLATATVTITPVDVNGNPLYGQSPIKVQGVAGYPVTVPNIAGYTPTETTIIATNGVNVVTYIPNRNAGIVPNDSGEVATNVRVYERNQSPDTDVPHTSVTAITEKQAQNSISTTETVLDESNQSGTPSASQSNRDHLSVSAARLPQTDNASNYLGKLGVIMLSVVSLITALGARKKKDSKMHDHD</sequence>
<dbReference type="InterPro" id="IPR009459">
    <property type="entry name" value="MucBP_dom"/>
</dbReference>
<dbReference type="RefSeq" id="WP_057778308.1">
    <property type="nucleotide sequence ID" value="NZ_AYYY01000021.1"/>
</dbReference>
<evidence type="ECO:0000256" key="3">
    <source>
        <dbReference type="SAM" id="MobiDB-lite"/>
    </source>
</evidence>